<dbReference type="SUPFAM" id="SSF81296">
    <property type="entry name" value="E set domains"/>
    <property type="match status" value="1"/>
</dbReference>
<dbReference type="PROSITE" id="PS50194">
    <property type="entry name" value="FILAMIN_REPEAT"/>
    <property type="match status" value="1"/>
</dbReference>
<name>A0A448X625_9PLAT</name>
<evidence type="ECO:0000256" key="1">
    <source>
        <dbReference type="PROSITE-ProRule" id="PRU00087"/>
    </source>
</evidence>
<evidence type="ECO:0000313" key="2">
    <source>
        <dbReference type="EMBL" id="VEL28975.1"/>
    </source>
</evidence>
<feature type="repeat" description="Filamin" evidence="1">
    <location>
        <begin position="42"/>
        <end position="88"/>
    </location>
</feature>
<dbReference type="Gene3D" id="2.60.40.10">
    <property type="entry name" value="Immunoglobulins"/>
    <property type="match status" value="1"/>
</dbReference>
<dbReference type="InterPro" id="IPR017868">
    <property type="entry name" value="Filamin/ABP280_repeat-like"/>
</dbReference>
<dbReference type="OrthoDB" id="5334309at2759"/>
<dbReference type="InterPro" id="IPR014756">
    <property type="entry name" value="Ig_E-set"/>
</dbReference>
<gene>
    <name evidence="2" type="ORF">PXEA_LOCUS22415</name>
</gene>
<organism evidence="2 3">
    <name type="scientific">Protopolystoma xenopodis</name>
    <dbReference type="NCBI Taxonomy" id="117903"/>
    <lineage>
        <taxon>Eukaryota</taxon>
        <taxon>Metazoa</taxon>
        <taxon>Spiralia</taxon>
        <taxon>Lophotrochozoa</taxon>
        <taxon>Platyhelminthes</taxon>
        <taxon>Monogenea</taxon>
        <taxon>Polyopisthocotylea</taxon>
        <taxon>Polystomatidea</taxon>
        <taxon>Polystomatidae</taxon>
        <taxon>Protopolystoma</taxon>
    </lineage>
</organism>
<reference evidence="2" key="1">
    <citation type="submission" date="2018-11" db="EMBL/GenBank/DDBJ databases">
        <authorList>
            <consortium name="Pathogen Informatics"/>
        </authorList>
    </citation>
    <scope>NUCLEOTIDE SEQUENCE</scope>
</reference>
<sequence length="88" mass="9536">MSSRSLDSKFCGRQPSLPFSVANFTVDFEPTPQLILRYHVDVGPYKDSKIRAFGPGLVGGVVNKPAVFVVETNGETGALGEITFKQAF</sequence>
<dbReference type="EMBL" id="CAAALY010099238">
    <property type="protein sequence ID" value="VEL28975.1"/>
    <property type="molecule type" value="Genomic_DNA"/>
</dbReference>
<keyword evidence="3" id="KW-1185">Reference proteome</keyword>
<evidence type="ECO:0000313" key="3">
    <source>
        <dbReference type="Proteomes" id="UP000784294"/>
    </source>
</evidence>
<comment type="caution">
    <text evidence="2">The sequence shown here is derived from an EMBL/GenBank/DDBJ whole genome shotgun (WGS) entry which is preliminary data.</text>
</comment>
<protein>
    <submittedName>
        <fullName evidence="2">Uncharacterized protein</fullName>
    </submittedName>
</protein>
<dbReference type="InterPro" id="IPR013783">
    <property type="entry name" value="Ig-like_fold"/>
</dbReference>
<proteinExistence type="predicted"/>
<dbReference type="AlphaFoldDB" id="A0A448X625"/>
<accession>A0A448X625</accession>
<dbReference type="Proteomes" id="UP000784294">
    <property type="component" value="Unassembled WGS sequence"/>
</dbReference>